<dbReference type="EMBL" id="BART01010092">
    <property type="protein sequence ID" value="GAG85011.1"/>
    <property type="molecule type" value="Genomic_DNA"/>
</dbReference>
<gene>
    <name evidence="2" type="ORF">S01H4_22121</name>
</gene>
<dbReference type="InterPro" id="IPR028098">
    <property type="entry name" value="Glyco_trans_4-like_N"/>
</dbReference>
<feature type="domain" description="Glycosyltransferase subfamily 4-like N-terminal" evidence="1">
    <location>
        <begin position="13"/>
        <end position="119"/>
    </location>
</feature>
<evidence type="ECO:0000259" key="1">
    <source>
        <dbReference type="Pfam" id="PF13439"/>
    </source>
</evidence>
<name>X1CLC9_9ZZZZ</name>
<dbReference type="Pfam" id="PF13439">
    <property type="entry name" value="Glyco_transf_4"/>
    <property type="match status" value="1"/>
</dbReference>
<dbReference type="Gene3D" id="3.40.50.2000">
    <property type="entry name" value="Glycogen Phosphorylase B"/>
    <property type="match status" value="1"/>
</dbReference>
<dbReference type="AlphaFoldDB" id="X1CLC9"/>
<accession>X1CLC9</accession>
<proteinExistence type="predicted"/>
<reference evidence="2" key="1">
    <citation type="journal article" date="2014" name="Front. Microbiol.">
        <title>High frequency of phylogenetically diverse reductive dehalogenase-homologous genes in deep subseafloor sedimentary metagenomes.</title>
        <authorList>
            <person name="Kawai M."/>
            <person name="Futagami T."/>
            <person name="Toyoda A."/>
            <person name="Takaki Y."/>
            <person name="Nishi S."/>
            <person name="Hori S."/>
            <person name="Arai W."/>
            <person name="Tsubouchi T."/>
            <person name="Morono Y."/>
            <person name="Uchiyama I."/>
            <person name="Ito T."/>
            <person name="Fujiyama A."/>
            <person name="Inagaki F."/>
            <person name="Takami H."/>
        </authorList>
    </citation>
    <scope>NUCLEOTIDE SEQUENCE</scope>
    <source>
        <strain evidence="2">Expedition CK06-06</strain>
    </source>
</reference>
<sequence length="151" mass="16636">MKIVHIITRLILGGAQENTLITCKLLTQRGHDVTLITGPAIGPEGELFEQTKNQKYDVIVIPKMIRAICPLYDTITYYQIKKHLKHLQPDIIHTHSAKAGVLGRYAGNALKGKWAENLPLVLHRRRKILLVCRIASLAAAFGPALPSASSG</sequence>
<dbReference type="SUPFAM" id="SSF53756">
    <property type="entry name" value="UDP-Glycosyltransferase/glycogen phosphorylase"/>
    <property type="match status" value="1"/>
</dbReference>
<organism evidence="2">
    <name type="scientific">marine sediment metagenome</name>
    <dbReference type="NCBI Taxonomy" id="412755"/>
    <lineage>
        <taxon>unclassified sequences</taxon>
        <taxon>metagenomes</taxon>
        <taxon>ecological metagenomes</taxon>
    </lineage>
</organism>
<comment type="caution">
    <text evidence="2">The sequence shown here is derived from an EMBL/GenBank/DDBJ whole genome shotgun (WGS) entry which is preliminary data.</text>
</comment>
<evidence type="ECO:0000313" key="2">
    <source>
        <dbReference type="EMBL" id="GAG85011.1"/>
    </source>
</evidence>
<protein>
    <recommendedName>
        <fullName evidence="1">Glycosyltransferase subfamily 4-like N-terminal domain-containing protein</fullName>
    </recommendedName>
</protein>